<evidence type="ECO:0000313" key="4">
    <source>
        <dbReference type="Proteomes" id="UP001189429"/>
    </source>
</evidence>
<dbReference type="Proteomes" id="UP001189429">
    <property type="component" value="Unassembled WGS sequence"/>
</dbReference>
<organism evidence="3 4">
    <name type="scientific">Prorocentrum cordatum</name>
    <dbReference type="NCBI Taxonomy" id="2364126"/>
    <lineage>
        <taxon>Eukaryota</taxon>
        <taxon>Sar</taxon>
        <taxon>Alveolata</taxon>
        <taxon>Dinophyceae</taxon>
        <taxon>Prorocentrales</taxon>
        <taxon>Prorocentraceae</taxon>
        <taxon>Prorocentrum</taxon>
    </lineage>
</organism>
<comment type="caution">
    <text evidence="3">The sequence shown here is derived from an EMBL/GenBank/DDBJ whole genome shotgun (WGS) entry which is preliminary data.</text>
</comment>
<dbReference type="EMBL" id="CAUYUJ010004069">
    <property type="protein sequence ID" value="CAK0808004.1"/>
    <property type="molecule type" value="Genomic_DNA"/>
</dbReference>
<gene>
    <name evidence="3" type="ORF">PCOR1329_LOCUS13721</name>
</gene>
<evidence type="ECO:0000313" key="3">
    <source>
        <dbReference type="EMBL" id="CAK0808004.1"/>
    </source>
</evidence>
<feature type="region of interest" description="Disordered" evidence="2">
    <location>
        <begin position="118"/>
        <end position="248"/>
    </location>
</feature>
<feature type="non-terminal residue" evidence="3">
    <location>
        <position position="836"/>
    </location>
</feature>
<accession>A0ABN9QW79</accession>
<evidence type="ECO:0000256" key="1">
    <source>
        <dbReference type="ARBA" id="ARBA00006545"/>
    </source>
</evidence>
<dbReference type="InterPro" id="IPR026847">
    <property type="entry name" value="VPS13"/>
</dbReference>
<comment type="similarity">
    <text evidence="1">Belongs to the VPS13 family.</text>
</comment>
<keyword evidence="4" id="KW-1185">Reference proteome</keyword>
<dbReference type="PANTHER" id="PTHR16166:SF93">
    <property type="entry name" value="INTERMEMBRANE LIPID TRANSFER PROTEIN VPS13"/>
    <property type="match status" value="1"/>
</dbReference>
<feature type="compositionally biased region" description="Basic residues" evidence="2">
    <location>
        <begin position="188"/>
        <end position="205"/>
    </location>
</feature>
<feature type="region of interest" description="Disordered" evidence="2">
    <location>
        <begin position="1"/>
        <end position="27"/>
    </location>
</feature>
<sequence>MQTAPWRSRCGRARRPSSGPTRRLEAARAGRRASRACRTACALASRCSTARTLPWSRRHCGWSCCCPSSASRSSASTAGEPPSSCILSSSSCACAWTCETAWTGSCSTSRSRTCSWTSTARRERDIPLDAPAASRGQHGRARQPGRRLELDAASPAGRGGQAGHLLAGAAPPRATRRAGGAGADGRRLRLRVRQRLPARHRPGVRRRPELGGRGRRGQGPARRGHVAARRIVGRAGPAAGAAGGRGAGLGRAGPPVVQGAAGGARVHVEWVRVLLTTFTFSKSLSLKGSCIHLEPKSVVGVRGSALDFATSVADEYLGDVLESLGPLLGRSSLLNVPRGTLKMGGKIVQGVACVSDRAAQLADWATLDDEYVERQARARRRRQIGSVQQGVAEAVGDLGEGLGGMLDVVRRPVRGAREGGVGGFVAGVGKGLVSSVVKPIGAVGRAVAHICAGVAAQVGSAAEGAHREVVRVRRPPRLLAGPLGAVVEYSELEAHVASKLPGIRIEVVVPLCYSTKALRSGAEGPRPLLQTLVLATDAVFHVEMHEPEFVAKAEVSNHAAELDADLAMLVGLKADAGLQHKPLPEDEQLEAALSDPQLARGTFSDVADALLEALTSASAASNCTRAAAVPPSGDDWTERLRRAMSLARSSATAQGGAPSWADSGQLCAVLEVERRAVAGGWRVPYLKTDAEQRHRWMDAGLQRKHPLLDPQQDWQTAREPPIVMSSIWQPVGGWRLVTDERTDAEGWRYGPGWSSGSWRPSPRPVLDSVRQRRWERQYRICDVESAAQAAPVDSTWLRGIGLSTAPTLCRRMSRCCCCCCQAVAGQLSGRTRRVNR</sequence>
<feature type="compositionally biased region" description="Basic residues" evidence="2">
    <location>
        <begin position="222"/>
        <end position="232"/>
    </location>
</feature>
<protein>
    <submittedName>
        <fullName evidence="3">Uncharacterized protein</fullName>
    </submittedName>
</protein>
<reference evidence="3" key="1">
    <citation type="submission" date="2023-10" db="EMBL/GenBank/DDBJ databases">
        <authorList>
            <person name="Chen Y."/>
            <person name="Shah S."/>
            <person name="Dougan E. K."/>
            <person name="Thang M."/>
            <person name="Chan C."/>
        </authorList>
    </citation>
    <scope>NUCLEOTIDE SEQUENCE [LARGE SCALE GENOMIC DNA]</scope>
</reference>
<evidence type="ECO:0000256" key="2">
    <source>
        <dbReference type="SAM" id="MobiDB-lite"/>
    </source>
</evidence>
<proteinExistence type="inferred from homology"/>
<feature type="compositionally biased region" description="Low complexity" evidence="2">
    <location>
        <begin position="163"/>
        <end position="173"/>
    </location>
</feature>
<dbReference type="PANTHER" id="PTHR16166">
    <property type="entry name" value="VACUOLAR PROTEIN SORTING-ASSOCIATED PROTEIN VPS13"/>
    <property type="match status" value="1"/>
</dbReference>
<name>A0ABN9QW79_9DINO</name>